<dbReference type="InterPro" id="IPR007848">
    <property type="entry name" value="Small_mtfrase_dom"/>
</dbReference>
<comment type="similarity">
    <text evidence="1">Belongs to the eukaryotic/archaeal PrmC-related family.</text>
</comment>
<dbReference type="GO" id="GO:0008757">
    <property type="term" value="F:S-adenosylmethionine-dependent methyltransferase activity"/>
    <property type="evidence" value="ECO:0007669"/>
    <property type="project" value="TreeGrafter"/>
</dbReference>
<name>A0A2T9WMA7_NANST</name>
<dbReference type="RefSeq" id="WP_228615190.1">
    <property type="nucleotide sequence ID" value="NZ_QEFP02000004.1"/>
</dbReference>
<sequence>MDFEYVKHNDLIIYYKIYDLECYPPKEDSFLLNDHIKEFARGKKVLDIGCGSGIQGLEAYKYTKDVSFSDISEECLKLSKINFYINYIDKNSDLDYLYKNIDKINLPVKFYLSDLFNNINEKFDLILFNPPYLPEVSYEGIKVKRWVSGGKFGYETIDRFLYQSITKLNNFGEILIIMSSITNPQYILNKYSKFYNYRIIDNIHFFFEDIYLIYLKKKF</sequence>
<keyword evidence="2 6" id="KW-0489">Methyltransferase</keyword>
<dbReference type="InterPro" id="IPR004557">
    <property type="entry name" value="PrmC-related"/>
</dbReference>
<dbReference type="Gene3D" id="3.40.50.150">
    <property type="entry name" value="Vaccinia Virus protein VP39"/>
    <property type="match status" value="1"/>
</dbReference>
<keyword evidence="3" id="KW-0808">Transferase</keyword>
<accession>A0A2T9WMA7</accession>
<evidence type="ECO:0000259" key="5">
    <source>
        <dbReference type="Pfam" id="PF05175"/>
    </source>
</evidence>
<dbReference type="Pfam" id="PF05175">
    <property type="entry name" value="MTS"/>
    <property type="match status" value="1"/>
</dbReference>
<dbReference type="PANTHER" id="PTHR45875">
    <property type="entry name" value="METHYLTRANSFERASE N6AMT1"/>
    <property type="match status" value="1"/>
</dbReference>
<feature type="domain" description="Methyltransferase small" evidence="5">
    <location>
        <begin position="31"/>
        <end position="190"/>
    </location>
</feature>
<organism evidence="7">
    <name type="scientific">Nanobsidianus stetteri</name>
    <dbReference type="NCBI Taxonomy" id="1294122"/>
    <lineage>
        <taxon>Archaea</taxon>
        <taxon>Nanobdellota</taxon>
        <taxon>Candidatus Nanoarchaeia</taxon>
        <taxon>Nanoarchaeales</taxon>
        <taxon>Nanopusillaceae</taxon>
        <taxon>Candidatus Nanobsidianus</taxon>
    </lineage>
</organism>
<dbReference type="EMBL" id="QEFP01000001">
    <property type="protein sequence ID" value="PVU68970.1"/>
    <property type="molecule type" value="Genomic_DNA"/>
</dbReference>
<dbReference type="GO" id="GO:0003676">
    <property type="term" value="F:nucleic acid binding"/>
    <property type="evidence" value="ECO:0007669"/>
    <property type="project" value="InterPro"/>
</dbReference>
<dbReference type="PANTHER" id="PTHR45875:SF1">
    <property type="entry name" value="METHYLTRANSFERASE N6AMT1"/>
    <property type="match status" value="1"/>
</dbReference>
<dbReference type="SUPFAM" id="SSF53335">
    <property type="entry name" value="S-adenosyl-L-methionine-dependent methyltransferases"/>
    <property type="match status" value="1"/>
</dbReference>
<proteinExistence type="inferred from homology"/>
<dbReference type="Proteomes" id="UP000245908">
    <property type="component" value="Unassembled WGS sequence"/>
</dbReference>
<dbReference type="GO" id="GO:0032259">
    <property type="term" value="P:methylation"/>
    <property type="evidence" value="ECO:0007669"/>
    <property type="project" value="UniProtKB-KW"/>
</dbReference>
<reference evidence="7 9" key="1">
    <citation type="journal article" date="2015" name="Appl. Environ. Microbiol.">
        <title>Nanoarchaeota, Their Sulfolobales Host, and Nanoarchaeota Virus Distribution across Yellowstone National Park Hot Springs.</title>
        <authorList>
            <person name="Munson-McGee J.H."/>
            <person name="Field E.K."/>
            <person name="Bateson M."/>
            <person name="Rooney C."/>
            <person name="Stepanauskas R."/>
            <person name="Young M.J."/>
        </authorList>
    </citation>
    <scope>NUCLEOTIDE SEQUENCE [LARGE SCALE GENOMIC DNA]</scope>
    <source>
        <strain evidence="7">SCGC AB-777_F03</strain>
        <strain evidence="8">SCGC AB-777_O03</strain>
    </source>
</reference>
<evidence type="ECO:0000256" key="4">
    <source>
        <dbReference type="ARBA" id="ARBA00022691"/>
    </source>
</evidence>
<evidence type="ECO:0000313" key="7">
    <source>
        <dbReference type="EMBL" id="PVU68970.1"/>
    </source>
</evidence>
<dbReference type="GO" id="GO:0008276">
    <property type="term" value="F:protein methyltransferase activity"/>
    <property type="evidence" value="ECO:0007669"/>
    <property type="project" value="TreeGrafter"/>
</dbReference>
<dbReference type="PROSITE" id="PS00092">
    <property type="entry name" value="N6_MTASE"/>
    <property type="match status" value="1"/>
</dbReference>
<dbReference type="NCBIfam" id="TIGR00537">
    <property type="entry name" value="hemK_rel_arch"/>
    <property type="match status" value="1"/>
</dbReference>
<protein>
    <submittedName>
        <fullName evidence="6">Methyltransferase</fullName>
    </submittedName>
</protein>
<evidence type="ECO:0000256" key="1">
    <source>
        <dbReference type="ARBA" id="ARBA00006149"/>
    </source>
</evidence>
<reference evidence="7" key="2">
    <citation type="submission" date="2017-05" db="EMBL/GenBank/DDBJ databases">
        <authorList>
            <person name="Song R."/>
            <person name="Chenine A.L."/>
            <person name="Ruprecht R.M."/>
        </authorList>
    </citation>
    <scope>NUCLEOTIDE SEQUENCE</scope>
    <source>
        <strain evidence="7">SCGC AB-777_F03</strain>
        <strain evidence="8">SCGC AB-777_O03</strain>
    </source>
</reference>
<dbReference type="EMBL" id="QEFH01000016">
    <property type="protein sequence ID" value="PVU70825.1"/>
    <property type="molecule type" value="Genomic_DNA"/>
</dbReference>
<keyword evidence="4" id="KW-0949">S-adenosyl-L-methionine</keyword>
<dbReference type="CDD" id="cd02440">
    <property type="entry name" value="AdoMet_MTases"/>
    <property type="match status" value="1"/>
</dbReference>
<reference evidence="6" key="3">
    <citation type="submission" date="2017-05" db="EMBL/GenBank/DDBJ databases">
        <authorList>
            <person name="Munson-Mcgee J.H."/>
        </authorList>
    </citation>
    <scope>NUCLEOTIDE SEQUENCE</scope>
    <source>
        <strain evidence="6">SCGC AB-777_F03</strain>
    </source>
</reference>
<dbReference type="InterPro" id="IPR029063">
    <property type="entry name" value="SAM-dependent_MTases_sf"/>
</dbReference>
<evidence type="ECO:0000313" key="6">
    <source>
        <dbReference type="EMBL" id="MCC5446961.1"/>
    </source>
</evidence>
<dbReference type="EMBL" id="QEFP02000004">
    <property type="protein sequence ID" value="MCC5446961.1"/>
    <property type="molecule type" value="Genomic_DNA"/>
</dbReference>
<dbReference type="GO" id="GO:0035657">
    <property type="term" value="C:eRF1 methyltransferase complex"/>
    <property type="evidence" value="ECO:0007669"/>
    <property type="project" value="TreeGrafter"/>
</dbReference>
<dbReference type="AlphaFoldDB" id="A0A2T9WMA7"/>
<evidence type="ECO:0000256" key="2">
    <source>
        <dbReference type="ARBA" id="ARBA00022603"/>
    </source>
</evidence>
<evidence type="ECO:0000313" key="8">
    <source>
        <dbReference type="EMBL" id="PVU70825.1"/>
    </source>
</evidence>
<reference evidence="6" key="4">
    <citation type="submission" date="2021-11" db="EMBL/GenBank/DDBJ databases">
        <authorList>
            <person name="Munson-Mcgee J."/>
            <person name="Field E."/>
            <person name="Bateson M."/>
            <person name="Rooney C."/>
            <person name="Stepanauskas R."/>
            <person name="Young M."/>
        </authorList>
    </citation>
    <scope>NUCLEOTIDE SEQUENCE</scope>
    <source>
        <strain evidence="6">SCGC AB-777_F03</strain>
    </source>
</reference>
<evidence type="ECO:0000313" key="9">
    <source>
        <dbReference type="Proteomes" id="UP000245908"/>
    </source>
</evidence>
<comment type="caution">
    <text evidence="7">The sequence shown here is derived from an EMBL/GenBank/DDBJ whole genome shotgun (WGS) entry which is preliminary data.</text>
</comment>
<dbReference type="InterPro" id="IPR052190">
    <property type="entry name" value="Euk-Arch_PrmC-MTase"/>
</dbReference>
<dbReference type="Proteomes" id="UP000245509">
    <property type="component" value="Unassembled WGS sequence"/>
</dbReference>
<evidence type="ECO:0000256" key="3">
    <source>
        <dbReference type="ARBA" id="ARBA00022679"/>
    </source>
</evidence>
<dbReference type="InterPro" id="IPR002052">
    <property type="entry name" value="DNA_methylase_N6_adenine_CS"/>
</dbReference>
<gene>
    <name evidence="6" type="ORF">DDW03_000900</name>
    <name evidence="7" type="ORF">DDW03_00370</name>
    <name evidence="8" type="ORF">DDW05_02210</name>
</gene>